<dbReference type="InterPro" id="IPR044730">
    <property type="entry name" value="RNase_H-like_dom_plant"/>
</dbReference>
<reference evidence="2 3" key="1">
    <citation type="submission" date="2024-01" db="EMBL/GenBank/DDBJ databases">
        <title>A telomere-to-telomere, gap-free genome of sweet tea (Lithocarpus litseifolius).</title>
        <authorList>
            <person name="Zhou J."/>
        </authorList>
    </citation>
    <scope>NUCLEOTIDE SEQUENCE [LARGE SCALE GENOMIC DNA]</scope>
    <source>
        <strain evidence="2">Zhou-2022a</strain>
        <tissue evidence="2">Leaf</tissue>
    </source>
</reference>
<dbReference type="PANTHER" id="PTHR47074:SF48">
    <property type="entry name" value="POLYNUCLEOTIDYL TRANSFERASE, RIBONUCLEASE H-LIKE SUPERFAMILY PROTEIN"/>
    <property type="match status" value="1"/>
</dbReference>
<dbReference type="InterPro" id="IPR036397">
    <property type="entry name" value="RNaseH_sf"/>
</dbReference>
<evidence type="ECO:0000313" key="2">
    <source>
        <dbReference type="EMBL" id="KAL0009417.1"/>
    </source>
</evidence>
<name>A0AAW2DG27_9ROSI</name>
<dbReference type="InterPro" id="IPR012337">
    <property type="entry name" value="RNaseH-like_sf"/>
</dbReference>
<evidence type="ECO:0000313" key="3">
    <source>
        <dbReference type="Proteomes" id="UP001459277"/>
    </source>
</evidence>
<dbReference type="EMBL" id="JAZDWU010000003">
    <property type="protein sequence ID" value="KAL0009417.1"/>
    <property type="molecule type" value="Genomic_DNA"/>
</dbReference>
<dbReference type="Gene3D" id="3.30.420.10">
    <property type="entry name" value="Ribonuclease H-like superfamily/Ribonuclease H"/>
    <property type="match status" value="1"/>
</dbReference>
<protein>
    <recommendedName>
        <fullName evidence="1">RNase H type-1 domain-containing protein</fullName>
    </recommendedName>
</protein>
<dbReference type="AlphaFoldDB" id="A0AAW2DG27"/>
<dbReference type="GO" id="GO:0003676">
    <property type="term" value="F:nucleic acid binding"/>
    <property type="evidence" value="ECO:0007669"/>
    <property type="project" value="InterPro"/>
</dbReference>
<evidence type="ECO:0000259" key="1">
    <source>
        <dbReference type="Pfam" id="PF13456"/>
    </source>
</evidence>
<proteinExistence type="predicted"/>
<accession>A0AAW2DG27</accession>
<gene>
    <name evidence="2" type="ORF">SO802_010919</name>
</gene>
<organism evidence="2 3">
    <name type="scientific">Lithocarpus litseifolius</name>
    <dbReference type="NCBI Taxonomy" id="425828"/>
    <lineage>
        <taxon>Eukaryota</taxon>
        <taxon>Viridiplantae</taxon>
        <taxon>Streptophyta</taxon>
        <taxon>Embryophyta</taxon>
        <taxon>Tracheophyta</taxon>
        <taxon>Spermatophyta</taxon>
        <taxon>Magnoliopsida</taxon>
        <taxon>eudicotyledons</taxon>
        <taxon>Gunneridae</taxon>
        <taxon>Pentapetalae</taxon>
        <taxon>rosids</taxon>
        <taxon>fabids</taxon>
        <taxon>Fagales</taxon>
        <taxon>Fagaceae</taxon>
        <taxon>Lithocarpus</taxon>
    </lineage>
</organism>
<dbReference type="GO" id="GO:0004523">
    <property type="term" value="F:RNA-DNA hybrid ribonuclease activity"/>
    <property type="evidence" value="ECO:0007669"/>
    <property type="project" value="InterPro"/>
</dbReference>
<dbReference type="SUPFAM" id="SSF53098">
    <property type="entry name" value="Ribonuclease H-like"/>
    <property type="match status" value="1"/>
</dbReference>
<dbReference type="PANTHER" id="PTHR47074">
    <property type="entry name" value="BNAC02G40300D PROTEIN"/>
    <property type="match status" value="1"/>
</dbReference>
<dbReference type="InterPro" id="IPR002156">
    <property type="entry name" value="RNaseH_domain"/>
</dbReference>
<feature type="domain" description="RNase H type-1" evidence="1">
    <location>
        <begin position="364"/>
        <end position="486"/>
    </location>
</feature>
<dbReference type="Proteomes" id="UP001459277">
    <property type="component" value="Unassembled WGS sequence"/>
</dbReference>
<comment type="caution">
    <text evidence="2">The sequence shown here is derived from an EMBL/GenBank/DDBJ whole genome shotgun (WGS) entry which is preliminary data.</text>
</comment>
<keyword evidence="3" id="KW-1185">Reference proteome</keyword>
<sequence>MSVFQLPIKLCDELNSMCARFWWGQVGDERKIHWKRWDKLSLSKKEGGMGFRDLRDFNLAMLAKQGWRLIQGNDSLLYQCFKARYFPRSSLLEAKESTWCSYVWRSILAALPILRLGSCWRVGNGSSISVVGDRWLPNHPTNKIMYPRYELVEDLAVSDLIDPELHAWRRDIIMGLFHREDAEAICRIPLSRRSVPDSILWLHNRSGKFSVKSAYKLARQIPLHEIGLRLQVAVLGRKFGQYCGSLKFQIKSKFFDRELAMISYQHPIIWCAEGSLMKRNVNCVLERLKIEELELFWVQAWLIWNQRNFVMHGGQLKDPKCLNKRAADFLLDFQQAQLQLTVVRAEHFNSDQWQPPPPDVYKLNFDAAVFSGLDRTGIGTIIRNDKGEVMAAMSAVGPRAENSEEAELLACRRALEFVVDVGFSSLIIEGDNANVIQAISSSLLDHSILGCVVDDIRYLIHELSWARTNPIRREGNTVAHVLVQYARHLDEDLFWIEDSPPPALAALFHDASLL</sequence>
<dbReference type="InterPro" id="IPR052929">
    <property type="entry name" value="RNase_H-like_EbsB-rel"/>
</dbReference>
<dbReference type="Pfam" id="PF13456">
    <property type="entry name" value="RVT_3"/>
    <property type="match status" value="1"/>
</dbReference>
<dbReference type="CDD" id="cd06222">
    <property type="entry name" value="RNase_H_like"/>
    <property type="match status" value="1"/>
</dbReference>